<dbReference type="Pfam" id="PF01609">
    <property type="entry name" value="DDE_Tnp_1"/>
    <property type="match status" value="1"/>
</dbReference>
<organism evidence="3 4">
    <name type="scientific">Azospirillum argentinense</name>
    <dbReference type="NCBI Taxonomy" id="2970906"/>
    <lineage>
        <taxon>Bacteria</taxon>
        <taxon>Pseudomonadati</taxon>
        <taxon>Pseudomonadota</taxon>
        <taxon>Alphaproteobacteria</taxon>
        <taxon>Rhodospirillales</taxon>
        <taxon>Azospirillaceae</taxon>
        <taxon>Azospirillum</taxon>
    </lineage>
</organism>
<feature type="domain" description="Insertion element IS402-like" evidence="2">
    <location>
        <begin position="24"/>
        <end position="97"/>
    </location>
</feature>
<protein>
    <submittedName>
        <fullName evidence="3">IS5 family transposase</fullName>
    </submittedName>
</protein>
<evidence type="ECO:0000313" key="3">
    <source>
        <dbReference type="EMBL" id="MFL7906094.1"/>
    </source>
</evidence>
<feature type="domain" description="Transposase IS4-like" evidence="1">
    <location>
        <begin position="114"/>
        <end position="231"/>
    </location>
</feature>
<proteinExistence type="predicted"/>
<accession>A0ABW8VJ89</accession>
<evidence type="ECO:0000313" key="4">
    <source>
        <dbReference type="Proteomes" id="UP001628281"/>
    </source>
</evidence>
<gene>
    <name evidence="3" type="ORF">ACJ41P_33620</name>
</gene>
<dbReference type="Proteomes" id="UP001628281">
    <property type="component" value="Unassembled WGS sequence"/>
</dbReference>
<reference evidence="3 4" key="1">
    <citation type="submission" date="2024-11" db="EMBL/GenBank/DDBJ databases">
        <title>Draft genome sequences of two bacteria associated to sugarcane roots in Colombia.</title>
        <authorList>
            <person name="Pardo-Diaz S."/>
            <person name="Masmela-Mendoza J."/>
            <person name="Delgadillo-Duran P."/>
            <person name="Bautista E.J."/>
            <person name="Rojas-Tapias D.F."/>
        </authorList>
    </citation>
    <scope>NUCLEOTIDE SEQUENCE [LARGE SCALE GENOMIC DNA]</scope>
    <source>
        <strain evidence="3 4">Ap18</strain>
    </source>
</reference>
<dbReference type="EMBL" id="JBJLSN010000136">
    <property type="protein sequence ID" value="MFL7906094.1"/>
    <property type="molecule type" value="Genomic_DNA"/>
</dbReference>
<sequence>MWTKAHRAKQARQERRSQRYPTDLTDTEWILIEPWLPRPAKRGRRRGVDLREVLNATRYLARTGCGWRMLPKDFPPWQTVYWWFRRMVRRLLFRTIHDLALMLDREIEGRAGSPTAAILDSQSVKAPNAAERGYDAGKKITGRKRHIAVDTDGRLLMVRLTPADLSDSAGAQLILDALRKRWPWLKHLFGDGAYDRGRLLSKAAFLDFTVAVIQRLAEQKGFHVLPRRWVVIARTMFPFRVGSGRFGSNVGDFG</sequence>
<evidence type="ECO:0000259" key="1">
    <source>
        <dbReference type="Pfam" id="PF01609"/>
    </source>
</evidence>
<dbReference type="PANTHER" id="PTHR30007:SF0">
    <property type="entry name" value="TRANSPOSASE"/>
    <property type="match status" value="1"/>
</dbReference>
<dbReference type="InterPro" id="IPR025161">
    <property type="entry name" value="IS402-like_dom"/>
</dbReference>
<dbReference type="InterPro" id="IPR002559">
    <property type="entry name" value="Transposase_11"/>
</dbReference>
<name>A0ABW8VJ89_9PROT</name>
<dbReference type="RefSeq" id="WP_407826112.1">
    <property type="nucleotide sequence ID" value="NZ_JBJLSN010000136.1"/>
</dbReference>
<dbReference type="PANTHER" id="PTHR30007">
    <property type="entry name" value="PHP DOMAIN PROTEIN"/>
    <property type="match status" value="1"/>
</dbReference>
<keyword evidence="4" id="KW-1185">Reference proteome</keyword>
<dbReference type="Pfam" id="PF13340">
    <property type="entry name" value="DUF4096"/>
    <property type="match status" value="1"/>
</dbReference>
<feature type="non-terminal residue" evidence="3">
    <location>
        <position position="254"/>
    </location>
</feature>
<dbReference type="NCBIfam" id="NF033580">
    <property type="entry name" value="transpos_IS5_3"/>
    <property type="match status" value="1"/>
</dbReference>
<comment type="caution">
    <text evidence="3">The sequence shown here is derived from an EMBL/GenBank/DDBJ whole genome shotgun (WGS) entry which is preliminary data.</text>
</comment>
<evidence type="ECO:0000259" key="2">
    <source>
        <dbReference type="Pfam" id="PF13340"/>
    </source>
</evidence>